<dbReference type="InterPro" id="IPR023298">
    <property type="entry name" value="ATPase_P-typ_TM_dom_sf"/>
</dbReference>
<evidence type="ECO:0000256" key="5">
    <source>
        <dbReference type="ARBA" id="ARBA00022723"/>
    </source>
</evidence>
<keyword evidence="6" id="KW-0547">Nucleotide-binding</keyword>
<dbReference type="AlphaFoldDB" id="A0A426ZCK1"/>
<evidence type="ECO:0000313" key="13">
    <source>
        <dbReference type="Proteomes" id="UP000287651"/>
    </source>
</evidence>
<evidence type="ECO:0000256" key="2">
    <source>
        <dbReference type="ARBA" id="ARBA00008804"/>
    </source>
</evidence>
<dbReference type="SUPFAM" id="SSF81665">
    <property type="entry name" value="Calcium ATPase, transmembrane domain M"/>
    <property type="match status" value="1"/>
</dbReference>
<name>A0A426ZCK1_ENSVE</name>
<dbReference type="FunFam" id="3.40.1110.10:FF:000191">
    <property type="entry name" value="Membrane H(+)-ATPase1"/>
    <property type="match status" value="1"/>
</dbReference>
<dbReference type="GO" id="GO:0046872">
    <property type="term" value="F:metal ion binding"/>
    <property type="evidence" value="ECO:0007669"/>
    <property type="project" value="UniProtKB-KW"/>
</dbReference>
<dbReference type="PANTHER" id="PTHR42861">
    <property type="entry name" value="CALCIUM-TRANSPORTING ATPASE"/>
    <property type="match status" value="1"/>
</dbReference>
<dbReference type="Gene3D" id="3.40.1110.10">
    <property type="entry name" value="Calcium-transporting ATPase, cytoplasmic domain N"/>
    <property type="match status" value="1"/>
</dbReference>
<evidence type="ECO:0000256" key="8">
    <source>
        <dbReference type="ARBA" id="ARBA00022842"/>
    </source>
</evidence>
<dbReference type="InterPro" id="IPR036412">
    <property type="entry name" value="HAD-like_sf"/>
</dbReference>
<evidence type="ECO:0000256" key="7">
    <source>
        <dbReference type="ARBA" id="ARBA00022840"/>
    </source>
</evidence>
<dbReference type="GO" id="GO:0016887">
    <property type="term" value="F:ATP hydrolysis activity"/>
    <property type="evidence" value="ECO:0007669"/>
    <property type="project" value="InterPro"/>
</dbReference>
<organism evidence="12 13">
    <name type="scientific">Ensete ventricosum</name>
    <name type="common">Abyssinian banana</name>
    <name type="synonym">Musa ensete</name>
    <dbReference type="NCBI Taxonomy" id="4639"/>
    <lineage>
        <taxon>Eukaryota</taxon>
        <taxon>Viridiplantae</taxon>
        <taxon>Streptophyta</taxon>
        <taxon>Embryophyta</taxon>
        <taxon>Tracheophyta</taxon>
        <taxon>Spermatophyta</taxon>
        <taxon>Magnoliopsida</taxon>
        <taxon>Liliopsida</taxon>
        <taxon>Zingiberales</taxon>
        <taxon>Musaceae</taxon>
        <taxon>Ensete</taxon>
    </lineage>
</organism>
<evidence type="ECO:0000256" key="9">
    <source>
        <dbReference type="ARBA" id="ARBA00022989"/>
    </source>
</evidence>
<dbReference type="FunFam" id="3.40.50.1000:FF:000211">
    <property type="entry name" value="Plasma membrane ATPase"/>
    <property type="match status" value="1"/>
</dbReference>
<evidence type="ECO:0000256" key="3">
    <source>
        <dbReference type="ARBA" id="ARBA00022553"/>
    </source>
</evidence>
<gene>
    <name evidence="12" type="ORF">B296_00029636</name>
</gene>
<keyword evidence="7" id="KW-0067">ATP-binding</keyword>
<evidence type="ECO:0000256" key="10">
    <source>
        <dbReference type="ARBA" id="ARBA00023136"/>
    </source>
</evidence>
<protein>
    <recommendedName>
        <fullName evidence="11">Cation-transporting P-type ATPase N-terminal domain-containing protein</fullName>
    </recommendedName>
</protein>
<dbReference type="GO" id="GO:0016020">
    <property type="term" value="C:membrane"/>
    <property type="evidence" value="ECO:0007669"/>
    <property type="project" value="UniProtKB-SubCell"/>
</dbReference>
<evidence type="ECO:0000256" key="4">
    <source>
        <dbReference type="ARBA" id="ARBA00022692"/>
    </source>
</evidence>
<sequence>MATDGYGSISLEQIKNETESIPVEEVFTQLKCSKEGLTTAEGEQRLQIFGFNKLEEKKVRLLATLCISQGEPPDWQDFVGIVVLLIINSTISFIEENNAGNAAAALMAGLAPKTKIIDLCNLKDDAKKNVHSIIDKFAERGLRALGVARQDVPEASKESAGDPWQFMGLLPLFDPPRHDSAETIRQALHLGVNVKMITGDQLAIAKETGRRLGMGTNMYPSSTLLGEKNDDVTGLPIDELIEKADGFAGVFPGNDASLFVMGLFTCLHSPRSHARC</sequence>
<dbReference type="InterPro" id="IPR004014">
    <property type="entry name" value="ATPase_P-typ_cation-transptr_N"/>
</dbReference>
<reference evidence="12 13" key="1">
    <citation type="journal article" date="2014" name="Agronomy (Basel)">
        <title>A Draft Genome Sequence for Ensete ventricosum, the Drought-Tolerant Tree Against Hunger.</title>
        <authorList>
            <person name="Harrison J."/>
            <person name="Moore K.A."/>
            <person name="Paszkiewicz K."/>
            <person name="Jones T."/>
            <person name="Grant M."/>
            <person name="Ambacheew D."/>
            <person name="Muzemil S."/>
            <person name="Studholme D.J."/>
        </authorList>
    </citation>
    <scope>NUCLEOTIDE SEQUENCE [LARGE SCALE GENOMIC DNA]</scope>
</reference>
<dbReference type="GO" id="GO:0005524">
    <property type="term" value="F:ATP binding"/>
    <property type="evidence" value="ECO:0007669"/>
    <property type="project" value="UniProtKB-KW"/>
</dbReference>
<keyword evidence="4" id="KW-0812">Transmembrane</keyword>
<proteinExistence type="inferred from homology"/>
<dbReference type="Pfam" id="PF00690">
    <property type="entry name" value="Cation_ATPase_N"/>
    <property type="match status" value="1"/>
</dbReference>
<keyword evidence="5" id="KW-0479">Metal-binding</keyword>
<dbReference type="Proteomes" id="UP000287651">
    <property type="component" value="Unassembled WGS sequence"/>
</dbReference>
<feature type="domain" description="Cation-transporting P-type ATPase N-terminal" evidence="11">
    <location>
        <begin position="17"/>
        <end position="97"/>
    </location>
</feature>
<dbReference type="Gene3D" id="3.40.50.1000">
    <property type="entry name" value="HAD superfamily/HAD-like"/>
    <property type="match status" value="1"/>
</dbReference>
<comment type="subcellular location">
    <subcellularLocation>
        <location evidence="1">Membrane</location>
        <topology evidence="1">Multi-pass membrane protein</topology>
    </subcellularLocation>
</comment>
<accession>A0A426ZCK1</accession>
<keyword evidence="10" id="KW-0472">Membrane</keyword>
<evidence type="ECO:0000256" key="6">
    <source>
        <dbReference type="ARBA" id="ARBA00022741"/>
    </source>
</evidence>
<evidence type="ECO:0000259" key="11">
    <source>
        <dbReference type="SMART" id="SM00831"/>
    </source>
</evidence>
<dbReference type="InterPro" id="IPR001757">
    <property type="entry name" value="P_typ_ATPase"/>
</dbReference>
<comment type="similarity">
    <text evidence="2">Belongs to the cation transport ATPase (P-type) (TC 3.A.3) family. Type IIIA subfamily.</text>
</comment>
<dbReference type="Gene3D" id="1.20.1110.10">
    <property type="entry name" value="Calcium-transporting ATPase, transmembrane domain"/>
    <property type="match status" value="1"/>
</dbReference>
<dbReference type="InterPro" id="IPR023214">
    <property type="entry name" value="HAD_sf"/>
</dbReference>
<evidence type="ECO:0000256" key="1">
    <source>
        <dbReference type="ARBA" id="ARBA00004141"/>
    </source>
</evidence>
<evidence type="ECO:0000313" key="12">
    <source>
        <dbReference type="EMBL" id="RRT61711.1"/>
    </source>
</evidence>
<keyword evidence="3" id="KW-0597">Phosphoprotein</keyword>
<dbReference type="SUPFAM" id="SSF81660">
    <property type="entry name" value="Metal cation-transporting ATPase, ATP-binding domain N"/>
    <property type="match status" value="1"/>
</dbReference>
<keyword evidence="9" id="KW-1133">Transmembrane helix</keyword>
<dbReference type="SMART" id="SM00831">
    <property type="entry name" value="Cation_ATPase_N"/>
    <property type="match status" value="1"/>
</dbReference>
<dbReference type="SUPFAM" id="SSF56784">
    <property type="entry name" value="HAD-like"/>
    <property type="match status" value="1"/>
</dbReference>
<comment type="caution">
    <text evidence="12">The sequence shown here is derived from an EMBL/GenBank/DDBJ whole genome shotgun (WGS) entry which is preliminary data.</text>
</comment>
<dbReference type="PRINTS" id="PR00120">
    <property type="entry name" value="HATPASE"/>
</dbReference>
<dbReference type="PRINTS" id="PR00119">
    <property type="entry name" value="CATATPASE"/>
</dbReference>
<keyword evidence="8" id="KW-0460">Magnesium</keyword>
<dbReference type="InterPro" id="IPR023299">
    <property type="entry name" value="ATPase_P-typ_cyto_dom_N"/>
</dbReference>
<dbReference type="EMBL" id="AMZH03007281">
    <property type="protein sequence ID" value="RRT61711.1"/>
    <property type="molecule type" value="Genomic_DNA"/>
</dbReference>